<feature type="transmembrane region" description="Helical" evidence="1">
    <location>
        <begin position="112"/>
        <end position="132"/>
    </location>
</feature>
<evidence type="ECO:0000313" key="3">
    <source>
        <dbReference type="Proteomes" id="UP000768567"/>
    </source>
</evidence>
<protein>
    <recommendedName>
        <fullName evidence="4">Integral membrane protein</fullName>
    </recommendedName>
</protein>
<feature type="transmembrane region" description="Helical" evidence="1">
    <location>
        <begin position="20"/>
        <end position="38"/>
    </location>
</feature>
<feature type="transmembrane region" description="Helical" evidence="1">
    <location>
        <begin position="44"/>
        <end position="71"/>
    </location>
</feature>
<gene>
    <name evidence="2" type="ORF">INF35_00250</name>
</gene>
<keyword evidence="1" id="KW-0812">Transmembrane</keyword>
<evidence type="ECO:0000313" key="2">
    <source>
        <dbReference type="EMBL" id="MBE5036238.1"/>
    </source>
</evidence>
<comment type="caution">
    <text evidence="2">The sequence shown here is derived from an EMBL/GenBank/DDBJ whole genome shotgun (WGS) entry which is preliminary data.</text>
</comment>
<dbReference type="RefSeq" id="WP_193499593.1">
    <property type="nucleotide sequence ID" value="NZ_JADCKC010000001.1"/>
</dbReference>
<keyword evidence="1" id="KW-1133">Transmembrane helix</keyword>
<dbReference type="Proteomes" id="UP000768567">
    <property type="component" value="Unassembled WGS sequence"/>
</dbReference>
<feature type="transmembrane region" description="Helical" evidence="1">
    <location>
        <begin position="83"/>
        <end position="106"/>
    </location>
</feature>
<name>A0ABR9QZH0_9FIRM</name>
<organism evidence="2 3">
    <name type="scientific">Gemmiger gallinarum</name>
    <dbReference type="NCBI Taxonomy" id="2779354"/>
    <lineage>
        <taxon>Bacteria</taxon>
        <taxon>Bacillati</taxon>
        <taxon>Bacillota</taxon>
        <taxon>Clostridia</taxon>
        <taxon>Eubacteriales</taxon>
        <taxon>Gemmiger</taxon>
    </lineage>
</organism>
<evidence type="ECO:0000256" key="1">
    <source>
        <dbReference type="SAM" id="Phobius"/>
    </source>
</evidence>
<keyword evidence="3" id="KW-1185">Reference proteome</keyword>
<reference evidence="2 3" key="1">
    <citation type="submission" date="2020-10" db="EMBL/GenBank/DDBJ databases">
        <title>ChiBAC.</title>
        <authorList>
            <person name="Zenner C."/>
            <person name="Hitch T.C.A."/>
            <person name="Clavel T."/>
        </authorList>
    </citation>
    <scope>NUCLEOTIDE SEQUENCE [LARGE SCALE GENOMIC DNA]</scope>
    <source>
        <strain evidence="2 3">DSM 109015</strain>
    </source>
</reference>
<evidence type="ECO:0008006" key="4">
    <source>
        <dbReference type="Google" id="ProtNLM"/>
    </source>
</evidence>
<accession>A0ABR9QZH0</accession>
<sequence length="149" mass="15842">MTAHPDNPTPSPKQSRGRWLWLKLYLPVWVFCAAWYWLGMGGGGWIMGYGILAMLILLPLATLAAAVAIGWRKESGPRRWGALILLPALYGLHILVTTSLSTALGITNIAPVGVAVLVYPFAAVLLGLLVGAGARALREKSRAGPTAGK</sequence>
<keyword evidence="1" id="KW-0472">Membrane</keyword>
<dbReference type="EMBL" id="JADCKC010000001">
    <property type="protein sequence ID" value="MBE5036238.1"/>
    <property type="molecule type" value="Genomic_DNA"/>
</dbReference>
<proteinExistence type="predicted"/>